<dbReference type="AlphaFoldDB" id="A0A7I6GVT5"/>
<sequence>MLVAINIKTNATSIINAYILILVRINVFKVAINNPKNRIGERMILYSFSEYFWHFLIFFSKIIAENINSIALSIGNSIYS</sequence>
<keyword evidence="1" id="KW-0472">Membrane</keyword>
<feature type="transmembrane region" description="Helical" evidence="1">
    <location>
        <begin position="44"/>
        <end position="64"/>
    </location>
</feature>
<dbReference type="EMBL" id="CP000013">
    <property type="protein sequence ID" value="AAU07048.1"/>
    <property type="molecule type" value="Genomic_DNA"/>
</dbReference>
<keyword evidence="1" id="KW-1133">Transmembrane helix</keyword>
<name>A0A7I6GVT5_BORGP</name>
<feature type="transmembrane region" description="Helical" evidence="1">
    <location>
        <begin position="12"/>
        <end position="32"/>
    </location>
</feature>
<dbReference type="Proteomes" id="UP000002276">
    <property type="component" value="Chromosome"/>
</dbReference>
<evidence type="ECO:0000313" key="2">
    <source>
        <dbReference type="EMBL" id="AAU07048.1"/>
    </source>
</evidence>
<accession>A0A7I6GVT5</accession>
<keyword evidence="1" id="KW-0812">Transmembrane</keyword>
<gene>
    <name evidence="2" type="ordered locus">BG0190</name>
</gene>
<reference evidence="2 3" key="1">
    <citation type="journal article" date="2004" name="Nucleic Acids Res.">
        <title>Comparative analysis of the Borrelia garinii genome.</title>
        <authorList>
            <person name="Glockner G."/>
            <person name="Lehmann R."/>
            <person name="Romualdi A."/>
            <person name="Pradella S."/>
            <person name="Schulte-Spechtel U."/>
            <person name="Schilhabel M."/>
            <person name="Wilske B."/>
            <person name="Suhnel J."/>
            <person name="Platzer M."/>
        </authorList>
    </citation>
    <scope>NUCLEOTIDE SEQUENCE [LARGE SCALE GENOMIC DNA]</scope>
    <source>
        <strain evidence="3">ATCC BAA-2496 / DSM 23469 / PBi</strain>
    </source>
</reference>
<organism evidence="2 3">
    <name type="scientific">Borrelia garinii subsp. bavariensis (strain ATCC BAA-2496 / DSM 23469 / PBi)</name>
    <name type="common">Borreliella bavariensis</name>
    <dbReference type="NCBI Taxonomy" id="290434"/>
    <lineage>
        <taxon>Bacteria</taxon>
        <taxon>Pseudomonadati</taxon>
        <taxon>Spirochaetota</taxon>
        <taxon>Spirochaetia</taxon>
        <taxon>Spirochaetales</taxon>
        <taxon>Borreliaceae</taxon>
        <taxon>Borreliella</taxon>
    </lineage>
</organism>
<evidence type="ECO:0000256" key="1">
    <source>
        <dbReference type="SAM" id="Phobius"/>
    </source>
</evidence>
<proteinExistence type="predicted"/>
<dbReference type="KEGG" id="bga:BG0190"/>
<protein>
    <submittedName>
        <fullName evidence="2">Uncharacterized protein</fullName>
    </submittedName>
</protein>
<evidence type="ECO:0000313" key="3">
    <source>
        <dbReference type="Proteomes" id="UP000002276"/>
    </source>
</evidence>